<dbReference type="EMBL" id="AHCD03000034">
    <property type="protein sequence ID" value="KAF7786982.1"/>
    <property type="molecule type" value="Genomic_DNA"/>
</dbReference>
<dbReference type="PROSITE" id="PS00189">
    <property type="entry name" value="LIPOYL"/>
    <property type="match status" value="1"/>
</dbReference>
<keyword evidence="2" id="KW-0450">Lipoyl</keyword>
<evidence type="ECO:0000256" key="2">
    <source>
        <dbReference type="ARBA" id="ARBA00022823"/>
    </source>
</evidence>
<reference evidence="5 6" key="1">
    <citation type="journal article" date="2012" name="J. Bacteriol.">
        <title>Genome sequence of the cycloprodigiosin-producing bacterial strain Pseudoalteromonas rubra ATCC 29570(T).</title>
        <authorList>
            <person name="Xie B.B."/>
            <person name="Shu Y.L."/>
            <person name="Qin Q.L."/>
            <person name="Rong J.C."/>
            <person name="Zhang X.Y."/>
            <person name="Chen X.L."/>
            <person name="Zhou B.C."/>
            <person name="Zhang Y.Z."/>
        </authorList>
    </citation>
    <scope>NUCLEOTIDE SEQUENCE [LARGE SCALE GENOMIC DNA]</scope>
    <source>
        <strain evidence="5 6">DSM 6842</strain>
    </source>
</reference>
<gene>
    <name evidence="5" type="ORF">PRUB_a3817</name>
</gene>
<evidence type="ECO:0000259" key="4">
    <source>
        <dbReference type="PROSITE" id="PS50968"/>
    </source>
</evidence>
<evidence type="ECO:0000256" key="1">
    <source>
        <dbReference type="ARBA" id="ARBA00001938"/>
    </source>
</evidence>
<keyword evidence="3" id="KW-0472">Membrane</keyword>
<dbReference type="Proteomes" id="UP000016480">
    <property type="component" value="Unassembled WGS sequence"/>
</dbReference>
<dbReference type="Pfam" id="PF00364">
    <property type="entry name" value="Biotin_lipoyl"/>
    <property type="match status" value="1"/>
</dbReference>
<protein>
    <recommendedName>
        <fullName evidence="4">Lipoyl-binding domain-containing protein</fullName>
    </recommendedName>
</protein>
<evidence type="ECO:0000313" key="5">
    <source>
        <dbReference type="EMBL" id="KAF7786982.1"/>
    </source>
</evidence>
<dbReference type="CDD" id="cd06849">
    <property type="entry name" value="lipoyl_domain"/>
    <property type="match status" value="1"/>
</dbReference>
<dbReference type="GeneID" id="61357644"/>
<dbReference type="InterPro" id="IPR003016">
    <property type="entry name" value="2-oxoA_DH_lipoyl-BS"/>
</dbReference>
<dbReference type="RefSeq" id="WP_010385809.1">
    <property type="nucleotide sequence ID" value="NZ_AHCD03000034.1"/>
</dbReference>
<dbReference type="Gene3D" id="2.40.50.100">
    <property type="match status" value="1"/>
</dbReference>
<accession>A0A8T0CA93</accession>
<evidence type="ECO:0000313" key="6">
    <source>
        <dbReference type="Proteomes" id="UP000016480"/>
    </source>
</evidence>
<name>A0A8T0CA93_9GAMM</name>
<evidence type="ECO:0000256" key="3">
    <source>
        <dbReference type="SAM" id="Phobius"/>
    </source>
</evidence>
<comment type="cofactor">
    <cofactor evidence="1">
        <name>(R)-lipoate</name>
        <dbReference type="ChEBI" id="CHEBI:83088"/>
    </cofactor>
</comment>
<organism evidence="5 6">
    <name type="scientific">Pseudoalteromonas rubra</name>
    <dbReference type="NCBI Taxonomy" id="43658"/>
    <lineage>
        <taxon>Bacteria</taxon>
        <taxon>Pseudomonadati</taxon>
        <taxon>Pseudomonadota</taxon>
        <taxon>Gammaproteobacteria</taxon>
        <taxon>Alteromonadales</taxon>
        <taxon>Pseudoalteromonadaceae</taxon>
        <taxon>Pseudoalteromonas</taxon>
    </lineage>
</organism>
<keyword evidence="3" id="KW-0812">Transmembrane</keyword>
<comment type="caution">
    <text evidence="5">The sequence shown here is derived from an EMBL/GenBank/DDBJ whole genome shotgun (WGS) entry which is preliminary data.</text>
</comment>
<dbReference type="InterPro" id="IPR000089">
    <property type="entry name" value="Biotin_lipoyl"/>
</dbReference>
<dbReference type="PROSITE" id="PS50968">
    <property type="entry name" value="BIOTINYL_LIPOYL"/>
    <property type="match status" value="1"/>
</dbReference>
<dbReference type="SUPFAM" id="SSF51230">
    <property type="entry name" value="Single hybrid motif"/>
    <property type="match status" value="1"/>
</dbReference>
<feature type="domain" description="Lipoyl-binding" evidence="4">
    <location>
        <begin position="2"/>
        <end position="77"/>
    </location>
</feature>
<dbReference type="AlphaFoldDB" id="A0A8T0CA93"/>
<proteinExistence type="predicted"/>
<keyword evidence="3" id="KW-1133">Transmembrane helix</keyword>
<sequence length="149" mass="16058">MKTAIEIPQLPEDSSLAKISHINVNEGQRVEAGQALFEVETDKVILEVEAPHSGVVEGLNISLGSHAEPEQITMYLRSPVPGETLTESKEVSYREVVIEKAVKDDSGRILLEQVIGERLFDKRGLICGAIGCVFGVLVGVVGTYVLMGA</sequence>
<dbReference type="InterPro" id="IPR011053">
    <property type="entry name" value="Single_hybrid_motif"/>
</dbReference>
<feature type="transmembrane region" description="Helical" evidence="3">
    <location>
        <begin position="125"/>
        <end position="147"/>
    </location>
</feature>